<feature type="transmembrane region" description="Helical" evidence="7">
    <location>
        <begin position="37"/>
        <end position="58"/>
    </location>
</feature>
<evidence type="ECO:0000256" key="5">
    <source>
        <dbReference type="ARBA" id="ARBA00038359"/>
    </source>
</evidence>
<evidence type="ECO:0000259" key="8">
    <source>
        <dbReference type="Pfam" id="PF20684"/>
    </source>
</evidence>
<feature type="compositionally biased region" description="Polar residues" evidence="6">
    <location>
        <begin position="338"/>
        <end position="353"/>
    </location>
</feature>
<feature type="domain" description="Rhodopsin" evidence="8">
    <location>
        <begin position="54"/>
        <end position="299"/>
    </location>
</feature>
<gene>
    <name evidence="9" type="ORF">P167DRAFT_563952</name>
</gene>
<protein>
    <recommendedName>
        <fullName evidence="8">Rhodopsin domain-containing protein</fullName>
    </recommendedName>
</protein>
<dbReference type="AlphaFoldDB" id="A0A3N4KX87"/>
<feature type="transmembrane region" description="Helical" evidence="7">
    <location>
        <begin position="70"/>
        <end position="94"/>
    </location>
</feature>
<name>A0A3N4KX87_9PEZI</name>
<comment type="subcellular location">
    <subcellularLocation>
        <location evidence="1">Membrane</location>
        <topology evidence="1">Multi-pass membrane protein</topology>
    </subcellularLocation>
</comment>
<comment type="similarity">
    <text evidence="5">Belongs to the SAT4 family.</text>
</comment>
<dbReference type="InterPro" id="IPR049326">
    <property type="entry name" value="Rhodopsin_dom_fungi"/>
</dbReference>
<keyword evidence="3 7" id="KW-1133">Transmembrane helix</keyword>
<dbReference type="PANTHER" id="PTHR33048">
    <property type="entry name" value="PTH11-LIKE INTEGRAL MEMBRANE PROTEIN (AFU_ORTHOLOGUE AFUA_5G11245)"/>
    <property type="match status" value="1"/>
</dbReference>
<feature type="compositionally biased region" description="Basic and acidic residues" evidence="6">
    <location>
        <begin position="354"/>
        <end position="379"/>
    </location>
</feature>
<feature type="transmembrane region" description="Helical" evidence="7">
    <location>
        <begin position="150"/>
        <end position="179"/>
    </location>
</feature>
<evidence type="ECO:0000256" key="7">
    <source>
        <dbReference type="SAM" id="Phobius"/>
    </source>
</evidence>
<dbReference type="EMBL" id="ML119119">
    <property type="protein sequence ID" value="RPB14088.1"/>
    <property type="molecule type" value="Genomic_DNA"/>
</dbReference>
<accession>A0A3N4KX87</accession>
<feature type="transmembrane region" description="Helical" evidence="7">
    <location>
        <begin position="236"/>
        <end position="255"/>
    </location>
</feature>
<dbReference type="InParanoid" id="A0A3N4KX87"/>
<evidence type="ECO:0000256" key="3">
    <source>
        <dbReference type="ARBA" id="ARBA00022989"/>
    </source>
</evidence>
<feature type="region of interest" description="Disordered" evidence="6">
    <location>
        <begin position="312"/>
        <end position="404"/>
    </location>
</feature>
<evidence type="ECO:0000256" key="2">
    <source>
        <dbReference type="ARBA" id="ARBA00022692"/>
    </source>
</evidence>
<feature type="transmembrane region" description="Helical" evidence="7">
    <location>
        <begin position="199"/>
        <end position="224"/>
    </location>
</feature>
<evidence type="ECO:0000256" key="6">
    <source>
        <dbReference type="SAM" id="MobiDB-lite"/>
    </source>
</evidence>
<evidence type="ECO:0000313" key="10">
    <source>
        <dbReference type="Proteomes" id="UP000277580"/>
    </source>
</evidence>
<organism evidence="9 10">
    <name type="scientific">Morchella conica CCBAS932</name>
    <dbReference type="NCBI Taxonomy" id="1392247"/>
    <lineage>
        <taxon>Eukaryota</taxon>
        <taxon>Fungi</taxon>
        <taxon>Dikarya</taxon>
        <taxon>Ascomycota</taxon>
        <taxon>Pezizomycotina</taxon>
        <taxon>Pezizomycetes</taxon>
        <taxon>Pezizales</taxon>
        <taxon>Morchellaceae</taxon>
        <taxon>Morchella</taxon>
    </lineage>
</organism>
<dbReference type="Proteomes" id="UP000277580">
    <property type="component" value="Unassembled WGS sequence"/>
</dbReference>
<dbReference type="OrthoDB" id="5022096at2759"/>
<evidence type="ECO:0000313" key="9">
    <source>
        <dbReference type="EMBL" id="RPB14088.1"/>
    </source>
</evidence>
<dbReference type="GO" id="GO:0016020">
    <property type="term" value="C:membrane"/>
    <property type="evidence" value="ECO:0007669"/>
    <property type="project" value="UniProtKB-SubCell"/>
</dbReference>
<sequence length="404" mass="43862">MAMDIQHAAILLSRYDRAAEAAAAAAGLNHDNRGPALVATCLSFGIVMLIVLSARIYCRAVLLKKMGADDWCMVFAAIVGLGLIACALCGVYMTGAGKHRWDITWQDGVASQKIGLAAQIFYFISLGLTKASLLLFIIRLQPSERMIRTCWALLTLCTAFTISAFVSSCLQCVPLSYLWDQVNPFLAGTIEHHCVDQKALQYALPSINIATDFLVWLLPIKLIWKVQLPKRQKWGLVMVFSLGGLGVLAGILRLWSVGMAVKGQDPSWDYIDLSVWSNVEVLVSITCGSAPAARPFFSRYLPNFLGGTPNASAGSDEPHAFSPNAPRNIGAAPRSRSKQNQSDTYIMQSFSQHDSTEEFGIRTRIRGGDVESEAGKEGDGEVDGEADGEAVNKMGVGVKVEERV</sequence>
<dbReference type="InterPro" id="IPR052337">
    <property type="entry name" value="SAT4-like"/>
</dbReference>
<proteinExistence type="inferred from homology"/>
<dbReference type="PANTHER" id="PTHR33048:SF129">
    <property type="entry name" value="INTEGRAL MEMBRANE PROTEIN-RELATED"/>
    <property type="match status" value="1"/>
</dbReference>
<evidence type="ECO:0000256" key="4">
    <source>
        <dbReference type="ARBA" id="ARBA00023136"/>
    </source>
</evidence>
<evidence type="ECO:0000256" key="1">
    <source>
        <dbReference type="ARBA" id="ARBA00004141"/>
    </source>
</evidence>
<dbReference type="STRING" id="1392247.A0A3N4KX87"/>
<reference evidence="9 10" key="1">
    <citation type="journal article" date="2018" name="Nat. Ecol. Evol.">
        <title>Pezizomycetes genomes reveal the molecular basis of ectomycorrhizal truffle lifestyle.</title>
        <authorList>
            <person name="Murat C."/>
            <person name="Payen T."/>
            <person name="Noel B."/>
            <person name="Kuo A."/>
            <person name="Morin E."/>
            <person name="Chen J."/>
            <person name="Kohler A."/>
            <person name="Krizsan K."/>
            <person name="Balestrini R."/>
            <person name="Da Silva C."/>
            <person name="Montanini B."/>
            <person name="Hainaut M."/>
            <person name="Levati E."/>
            <person name="Barry K.W."/>
            <person name="Belfiori B."/>
            <person name="Cichocki N."/>
            <person name="Clum A."/>
            <person name="Dockter R.B."/>
            <person name="Fauchery L."/>
            <person name="Guy J."/>
            <person name="Iotti M."/>
            <person name="Le Tacon F."/>
            <person name="Lindquist E.A."/>
            <person name="Lipzen A."/>
            <person name="Malagnac F."/>
            <person name="Mello A."/>
            <person name="Molinier V."/>
            <person name="Miyauchi S."/>
            <person name="Poulain J."/>
            <person name="Riccioni C."/>
            <person name="Rubini A."/>
            <person name="Sitrit Y."/>
            <person name="Splivallo R."/>
            <person name="Traeger S."/>
            <person name="Wang M."/>
            <person name="Zifcakova L."/>
            <person name="Wipf D."/>
            <person name="Zambonelli A."/>
            <person name="Paolocci F."/>
            <person name="Nowrousian M."/>
            <person name="Ottonello S."/>
            <person name="Baldrian P."/>
            <person name="Spatafora J.W."/>
            <person name="Henrissat B."/>
            <person name="Nagy L.G."/>
            <person name="Aury J.M."/>
            <person name="Wincker P."/>
            <person name="Grigoriev I.V."/>
            <person name="Bonfante P."/>
            <person name="Martin F.M."/>
        </authorList>
    </citation>
    <scope>NUCLEOTIDE SEQUENCE [LARGE SCALE GENOMIC DNA]</scope>
    <source>
        <strain evidence="9 10">CCBAS932</strain>
    </source>
</reference>
<feature type="transmembrane region" description="Helical" evidence="7">
    <location>
        <begin position="114"/>
        <end position="138"/>
    </location>
</feature>
<keyword evidence="2 7" id="KW-0812">Transmembrane</keyword>
<keyword evidence="4 7" id="KW-0472">Membrane</keyword>
<keyword evidence="10" id="KW-1185">Reference proteome</keyword>
<dbReference type="Pfam" id="PF20684">
    <property type="entry name" value="Fung_rhodopsin"/>
    <property type="match status" value="1"/>
</dbReference>